<proteinExistence type="predicted"/>
<gene>
    <name evidence="1" type="ORF">MJ3_09643</name>
</gene>
<dbReference type="eggNOG" id="ENOG5030EBN">
    <property type="taxonomic scope" value="Bacteria"/>
</dbReference>
<dbReference type="Proteomes" id="UP000011746">
    <property type="component" value="Unassembled WGS sequence"/>
</dbReference>
<dbReference type="PATRIC" id="fig|1230341.3.peg.1983"/>
<name>K2G7U8_9BACI</name>
<dbReference type="OrthoDB" id="2922806at2"/>
<sequence>MPNNLKVQDATVLVRPTSLYADIEYDEISVFSTIVTSSELTSQYYVPSQTSLENHIMEFILGEGLEFRPYTEEELTEGTENILAEGNKIGETAEDAAKVILKNALVKTKLRQVTNNNNEYVYELRYDYKLFPVESKTFDFQIRLPIDGKMPNGSKVALTVITPKEATIDDKETKGLADNGANIEEVKTKLKETGKLATEFSYQRDPHFTVRYKYK</sequence>
<reference evidence="1 2" key="1">
    <citation type="journal article" date="2012" name="J. Bacteriol.">
        <title>Draft Genome Sequence of Salimicrobium sp. Strain MJ3, Isolated from Myulchi-Jeot, Korean Fermented Seafood.</title>
        <authorList>
            <person name="Lee S.H."/>
            <person name="Jung J.Y."/>
            <person name="Jeon C.O."/>
        </authorList>
    </citation>
    <scope>NUCLEOTIDE SEQUENCE [LARGE SCALE GENOMIC DNA]</scope>
    <source>
        <strain evidence="1 2">MJ3</strain>
    </source>
</reference>
<comment type="caution">
    <text evidence="1">The sequence shown here is derived from an EMBL/GenBank/DDBJ whole genome shotgun (WGS) entry which is preliminary data.</text>
</comment>
<accession>K2G7U8</accession>
<dbReference type="RefSeq" id="WP_008590899.1">
    <property type="nucleotide sequence ID" value="NZ_AMPQ01000013.1"/>
</dbReference>
<evidence type="ECO:0000313" key="1">
    <source>
        <dbReference type="EMBL" id="EKE31223.1"/>
    </source>
</evidence>
<dbReference type="AlphaFoldDB" id="K2G7U8"/>
<dbReference type="EMBL" id="AMPQ01000013">
    <property type="protein sequence ID" value="EKE31223.1"/>
    <property type="molecule type" value="Genomic_DNA"/>
</dbReference>
<protein>
    <submittedName>
        <fullName evidence="1">Uncharacterized protein</fullName>
    </submittedName>
</protein>
<evidence type="ECO:0000313" key="2">
    <source>
        <dbReference type="Proteomes" id="UP000011746"/>
    </source>
</evidence>
<keyword evidence="2" id="KW-1185">Reference proteome</keyword>
<organism evidence="1 2">
    <name type="scientific">Salimicrobium jeotgali</name>
    <dbReference type="NCBI Taxonomy" id="1230341"/>
    <lineage>
        <taxon>Bacteria</taxon>
        <taxon>Bacillati</taxon>
        <taxon>Bacillota</taxon>
        <taxon>Bacilli</taxon>
        <taxon>Bacillales</taxon>
        <taxon>Bacillaceae</taxon>
        <taxon>Salimicrobium</taxon>
    </lineage>
</organism>